<dbReference type="AlphaFoldDB" id="A0A8H4RRN2"/>
<dbReference type="Proteomes" id="UP000566819">
    <property type="component" value="Unassembled WGS sequence"/>
</dbReference>
<dbReference type="EMBL" id="JAAMPI010000203">
    <property type="protein sequence ID" value="KAF4634171.1"/>
    <property type="molecule type" value="Genomic_DNA"/>
</dbReference>
<comment type="caution">
    <text evidence="2">The sequence shown here is derived from an EMBL/GenBank/DDBJ whole genome shotgun (WGS) entry which is preliminary data.</text>
</comment>
<sequence length="237" mass="27608">MSSPNSMAMTWYEYSIMNKNPWEIHNTTDSHSGISSNSPVSDDDTGSVTHSSIDSHSPTSSSAASVNWAWQVHNELTEYPFPVMSTPTPTSPSLPLYHRHWAEPIPLSINAYPLEFMFYDGNSATDPQPIWKAPGVRTPPGFVIYKCPECEIGELNLPQNRVFDVRAYEWRLEQDEKDRQRRVREEEKDKQRRERWRKERELREEQERQWGNWLETEMAVLHLKHPNIPSIPSGRET</sequence>
<reference evidence="2 3" key="1">
    <citation type="submission" date="2020-03" db="EMBL/GenBank/DDBJ databases">
        <title>Draft Genome Sequence of Cudoniella acicularis.</title>
        <authorList>
            <person name="Buettner E."/>
            <person name="Kellner H."/>
        </authorList>
    </citation>
    <scope>NUCLEOTIDE SEQUENCE [LARGE SCALE GENOMIC DNA]</scope>
    <source>
        <strain evidence="2 3">DSM 108380</strain>
    </source>
</reference>
<accession>A0A8H4RRN2</accession>
<gene>
    <name evidence="2" type="ORF">G7Y89_g3931</name>
</gene>
<feature type="region of interest" description="Disordered" evidence="1">
    <location>
        <begin position="176"/>
        <end position="198"/>
    </location>
</feature>
<evidence type="ECO:0000313" key="3">
    <source>
        <dbReference type="Proteomes" id="UP000566819"/>
    </source>
</evidence>
<feature type="region of interest" description="Disordered" evidence="1">
    <location>
        <begin position="27"/>
        <end position="61"/>
    </location>
</feature>
<organism evidence="2 3">
    <name type="scientific">Cudoniella acicularis</name>
    <dbReference type="NCBI Taxonomy" id="354080"/>
    <lineage>
        <taxon>Eukaryota</taxon>
        <taxon>Fungi</taxon>
        <taxon>Dikarya</taxon>
        <taxon>Ascomycota</taxon>
        <taxon>Pezizomycotina</taxon>
        <taxon>Leotiomycetes</taxon>
        <taxon>Helotiales</taxon>
        <taxon>Tricladiaceae</taxon>
        <taxon>Cudoniella</taxon>
    </lineage>
</organism>
<feature type="compositionally biased region" description="Low complexity" evidence="1">
    <location>
        <begin position="49"/>
        <end position="61"/>
    </location>
</feature>
<proteinExistence type="predicted"/>
<name>A0A8H4RRN2_9HELO</name>
<protein>
    <submittedName>
        <fullName evidence="2">Uncharacterized protein</fullName>
    </submittedName>
</protein>
<feature type="compositionally biased region" description="Polar residues" evidence="1">
    <location>
        <begin position="27"/>
        <end position="40"/>
    </location>
</feature>
<evidence type="ECO:0000256" key="1">
    <source>
        <dbReference type="SAM" id="MobiDB-lite"/>
    </source>
</evidence>
<evidence type="ECO:0000313" key="2">
    <source>
        <dbReference type="EMBL" id="KAF4634171.1"/>
    </source>
</evidence>
<keyword evidence="3" id="KW-1185">Reference proteome</keyword>